<protein>
    <submittedName>
        <fullName evidence="1">Putative lipoprotein</fullName>
    </submittedName>
</protein>
<dbReference type="STRING" id="1297742.A176_002887"/>
<evidence type="ECO:0000313" key="2">
    <source>
        <dbReference type="Proteomes" id="UP000009026"/>
    </source>
</evidence>
<keyword evidence="2" id="KW-1185">Reference proteome</keyword>
<dbReference type="EMBL" id="CP012109">
    <property type="protein sequence ID" value="AKQ65975.1"/>
    <property type="molecule type" value="Genomic_DNA"/>
</dbReference>
<sequence>MMEATTRQDSGRRRLRLLVAASCAASGCLIPQDDTLLDSVPEFMNRPPRIIEDLVLPHQRFIPDFGANGCELTFEVAVEDPDVDDSIVVHWYVDYNPQDPNRYYFARPLLNSSETLRADRGTLTISLESANNPLGTPGYHLVEALVTDAVLLNRVVQPRPVRMPDGTTLENPGFVVSYAWTVNTVQGTCR</sequence>
<dbReference type="KEGG" id="mym:A176_002887"/>
<dbReference type="AlphaFoldDB" id="A0A0H4WX95"/>
<dbReference type="Proteomes" id="UP000009026">
    <property type="component" value="Chromosome"/>
</dbReference>
<dbReference type="OrthoDB" id="5522957at2"/>
<reference evidence="1 2" key="1">
    <citation type="journal article" date="2016" name="PLoS ONE">
        <title>Complete Genome Sequence and Comparative Genomics of a Novel Myxobacterium Myxococcus hansupus.</title>
        <authorList>
            <person name="Sharma G."/>
            <person name="Narwani T."/>
            <person name="Subramanian S."/>
        </authorList>
    </citation>
    <scope>NUCLEOTIDE SEQUENCE [LARGE SCALE GENOMIC DNA]</scope>
    <source>
        <strain evidence="2">mixupus</strain>
    </source>
</reference>
<accession>A0A0H4WX95</accession>
<evidence type="ECO:0000313" key="1">
    <source>
        <dbReference type="EMBL" id="AKQ65975.1"/>
    </source>
</evidence>
<proteinExistence type="predicted"/>
<gene>
    <name evidence="1" type="ORF">A176_002887</name>
</gene>
<dbReference type="PATRIC" id="fig|1297742.4.peg.2914"/>
<dbReference type="RefSeq" id="WP_002636465.1">
    <property type="nucleotide sequence ID" value="NZ_CP012109.1"/>
</dbReference>
<organism evidence="1 2">
    <name type="scientific">Pseudomyxococcus hansupus</name>
    <dbReference type="NCBI Taxonomy" id="1297742"/>
    <lineage>
        <taxon>Bacteria</taxon>
        <taxon>Pseudomonadati</taxon>
        <taxon>Myxococcota</taxon>
        <taxon>Myxococcia</taxon>
        <taxon>Myxococcales</taxon>
        <taxon>Cystobacterineae</taxon>
        <taxon>Myxococcaceae</taxon>
        <taxon>Pseudomyxococcus</taxon>
    </lineage>
</organism>
<keyword evidence="1" id="KW-0449">Lipoprotein</keyword>
<name>A0A0H4WX95_9BACT</name>
<dbReference type="PROSITE" id="PS51257">
    <property type="entry name" value="PROKAR_LIPOPROTEIN"/>
    <property type="match status" value="1"/>
</dbReference>